<proteinExistence type="predicted"/>
<gene>
    <name evidence="3" type="ORF">SAMN05421879_103172</name>
</gene>
<evidence type="ECO:0000313" key="4">
    <source>
        <dbReference type="Proteomes" id="UP000219688"/>
    </source>
</evidence>
<reference evidence="4" key="1">
    <citation type="submission" date="2017-08" db="EMBL/GenBank/DDBJ databases">
        <authorList>
            <person name="Varghese N."/>
            <person name="Submissions S."/>
        </authorList>
    </citation>
    <scope>NUCLEOTIDE SEQUENCE [LARGE SCALE GENOMIC DNA]</scope>
    <source>
        <strain evidence="4">USBA17B2</strain>
    </source>
</reference>
<organism evidence="3 4">
    <name type="scientific">Ornithinimicrobium cerasi</name>
    <dbReference type="NCBI Taxonomy" id="2248773"/>
    <lineage>
        <taxon>Bacteria</taxon>
        <taxon>Bacillati</taxon>
        <taxon>Actinomycetota</taxon>
        <taxon>Actinomycetes</taxon>
        <taxon>Micrococcales</taxon>
        <taxon>Ornithinimicrobiaceae</taxon>
        <taxon>Ornithinimicrobium</taxon>
    </lineage>
</organism>
<feature type="transmembrane region" description="Helical" evidence="2">
    <location>
        <begin position="20"/>
        <end position="38"/>
    </location>
</feature>
<accession>A0A285VLP9</accession>
<dbReference type="Pfam" id="PF11298">
    <property type="entry name" value="DUF3099"/>
    <property type="match status" value="1"/>
</dbReference>
<keyword evidence="4" id="KW-1185">Reference proteome</keyword>
<evidence type="ECO:0000313" key="3">
    <source>
        <dbReference type="EMBL" id="SOC54488.1"/>
    </source>
</evidence>
<dbReference type="EMBL" id="OBQK01000003">
    <property type="protein sequence ID" value="SOC54488.1"/>
    <property type="molecule type" value="Genomic_DNA"/>
</dbReference>
<keyword evidence="2" id="KW-0472">Membrane</keyword>
<name>A0A285VLP9_9MICO</name>
<keyword evidence="2" id="KW-1133">Transmembrane helix</keyword>
<dbReference type="Proteomes" id="UP000219688">
    <property type="component" value="Unassembled WGS sequence"/>
</dbReference>
<keyword evidence="2" id="KW-0812">Transmembrane</keyword>
<evidence type="ECO:0008006" key="5">
    <source>
        <dbReference type="Google" id="ProtNLM"/>
    </source>
</evidence>
<dbReference type="AlphaFoldDB" id="A0A285VLP9"/>
<evidence type="ECO:0000256" key="1">
    <source>
        <dbReference type="SAM" id="MobiDB-lite"/>
    </source>
</evidence>
<feature type="transmembrane region" description="Helical" evidence="2">
    <location>
        <begin position="44"/>
        <end position="63"/>
    </location>
</feature>
<dbReference type="InterPro" id="IPR021449">
    <property type="entry name" value="DUF3099"/>
</dbReference>
<protein>
    <recommendedName>
        <fullName evidence="5">DUF3099 domain-containing protein</fullName>
    </recommendedName>
</protein>
<sequence>MTSARRSQEDDRQHRMRSYLVAMGLRTVSFPIAVWAFVNDHLVVGWVFVVLAVVIPSIAVMLANAVDRRGTSQGAAPLSPVRGLGPADPAPAPGPPQDARATQEDVIMGTVVTLPVHDAAPGTEPPRAAG</sequence>
<evidence type="ECO:0000256" key="2">
    <source>
        <dbReference type="SAM" id="Phobius"/>
    </source>
</evidence>
<feature type="region of interest" description="Disordered" evidence="1">
    <location>
        <begin position="71"/>
        <end position="104"/>
    </location>
</feature>